<evidence type="ECO:0000313" key="17">
    <source>
        <dbReference type="RefSeq" id="XP_018321417.1"/>
    </source>
</evidence>
<dbReference type="InterPro" id="IPR017972">
    <property type="entry name" value="Cyt_P450_CS"/>
</dbReference>
<dbReference type="GO" id="GO:0004497">
    <property type="term" value="F:monooxygenase activity"/>
    <property type="evidence" value="ECO:0007669"/>
    <property type="project" value="UniProtKB-KW"/>
</dbReference>
<evidence type="ECO:0000256" key="12">
    <source>
        <dbReference type="ARBA" id="ARBA00023136"/>
    </source>
</evidence>
<dbReference type="FunFam" id="1.10.630.10:FF:000042">
    <property type="entry name" value="Cytochrome P450"/>
    <property type="match status" value="1"/>
</dbReference>
<dbReference type="GO" id="GO:0020037">
    <property type="term" value="F:heme binding"/>
    <property type="evidence" value="ECO:0007669"/>
    <property type="project" value="InterPro"/>
</dbReference>
<evidence type="ECO:0000256" key="5">
    <source>
        <dbReference type="ARBA" id="ARBA00022617"/>
    </source>
</evidence>
<dbReference type="PANTHER" id="PTHR24292:SF100">
    <property type="entry name" value="CYTOCHROME P450 6A16, ISOFORM B-RELATED"/>
    <property type="match status" value="1"/>
</dbReference>
<dbReference type="STRING" id="224129.A0A1W4WLU0"/>
<dbReference type="InterPro" id="IPR001128">
    <property type="entry name" value="Cyt_P450"/>
</dbReference>
<evidence type="ECO:0000256" key="11">
    <source>
        <dbReference type="ARBA" id="ARBA00023033"/>
    </source>
</evidence>
<dbReference type="InterPro" id="IPR050476">
    <property type="entry name" value="Insect_CytP450_Detox"/>
</dbReference>
<keyword evidence="15" id="KW-1133">Transmembrane helix</keyword>
<dbReference type="GeneID" id="108734376"/>
<evidence type="ECO:0000256" key="7">
    <source>
        <dbReference type="ARBA" id="ARBA00022824"/>
    </source>
</evidence>
<proteinExistence type="inferred from homology"/>
<dbReference type="RefSeq" id="XP_018321417.1">
    <property type="nucleotide sequence ID" value="XM_018465915.2"/>
</dbReference>
<dbReference type="Gene3D" id="1.10.630.10">
    <property type="entry name" value="Cytochrome P450"/>
    <property type="match status" value="1"/>
</dbReference>
<dbReference type="PANTHER" id="PTHR24292">
    <property type="entry name" value="CYTOCHROME P450"/>
    <property type="match status" value="1"/>
</dbReference>
<comment type="cofactor">
    <cofactor evidence="1 13">
        <name>heme</name>
        <dbReference type="ChEBI" id="CHEBI:30413"/>
    </cofactor>
</comment>
<sequence length="516" mass="59429">MILEVVVSVVIVLTTLIILNLKWSFRFWKNRNVYTPEPIVPFGNVKSVIFGKENIGAVTTKIYNIVKAKGLRYGGFYFFNRPMFVPVDRTLIRHILITDFQHFTDHSGPIDDKREPLAAHLFSLTGAKWKALRTKLTPLFTSGKLKMMFQTLVDCTNDFPCALDSAIKRKEPFDIKDTFARYTTDVIGSVAFGIDCNCLKNPNTEFRVYGRKVFEVGWTESVINAINLICPELMAIFRLKVTKVDVENFFMNMVKETVDHRDKNHYERNDFIQLLMNLRNKEIKVESSLDENGTENHIAYYQNGLTIEEIAAQSFVFFLAGFETSSTTLNFLMYEIVLHLEIQEKLREEVVTVLKAHDGKITYEAIQEMTYMDKCINETLRKYPPLPVTPRRCTKDYKVPDSDLVIEKGRSVLIPIYGIQHDPEYYPDPEKFDPERFSEENKNKRPPVTFIPFGEGPRICIGLRMGLLQAKVGLTALLRDYKFTLNNKTKVPLQFAGRQFISTADGGVWIEAEKVQ</sequence>
<dbReference type="PRINTS" id="PR00385">
    <property type="entry name" value="P450"/>
</dbReference>
<evidence type="ECO:0000256" key="14">
    <source>
        <dbReference type="RuleBase" id="RU000461"/>
    </source>
</evidence>
<evidence type="ECO:0000256" key="15">
    <source>
        <dbReference type="SAM" id="Phobius"/>
    </source>
</evidence>
<keyword evidence="15" id="KW-0812">Transmembrane</keyword>
<evidence type="ECO:0000256" key="6">
    <source>
        <dbReference type="ARBA" id="ARBA00022723"/>
    </source>
</evidence>
<dbReference type="Proteomes" id="UP000192223">
    <property type="component" value="Unplaced"/>
</dbReference>
<dbReference type="AlphaFoldDB" id="A0A1W4WLU0"/>
<keyword evidence="10 13" id="KW-0408">Iron</keyword>
<dbReference type="OrthoDB" id="2789670at2759"/>
<reference evidence="17 18" key="1">
    <citation type="submission" date="2025-04" db="UniProtKB">
        <authorList>
            <consortium name="RefSeq"/>
        </authorList>
    </citation>
    <scope>IDENTIFICATION</scope>
    <source>
        <tissue evidence="17 18">Entire body</tissue>
    </source>
</reference>
<name>A0A1W4WLU0_AGRPL</name>
<dbReference type="InterPro" id="IPR002401">
    <property type="entry name" value="Cyt_P450_E_grp-I"/>
</dbReference>
<dbReference type="KEGG" id="apln:112906094"/>
<keyword evidence="5 13" id="KW-0349">Heme</keyword>
<evidence type="ECO:0000256" key="10">
    <source>
        <dbReference type="ARBA" id="ARBA00023004"/>
    </source>
</evidence>
<organism evidence="16 17">
    <name type="scientific">Agrilus planipennis</name>
    <name type="common">Emerald ash borer</name>
    <name type="synonym">Agrilus marcopoli</name>
    <dbReference type="NCBI Taxonomy" id="224129"/>
    <lineage>
        <taxon>Eukaryota</taxon>
        <taxon>Metazoa</taxon>
        <taxon>Ecdysozoa</taxon>
        <taxon>Arthropoda</taxon>
        <taxon>Hexapoda</taxon>
        <taxon>Insecta</taxon>
        <taxon>Pterygota</taxon>
        <taxon>Neoptera</taxon>
        <taxon>Endopterygota</taxon>
        <taxon>Coleoptera</taxon>
        <taxon>Polyphaga</taxon>
        <taxon>Elateriformia</taxon>
        <taxon>Buprestoidea</taxon>
        <taxon>Buprestidae</taxon>
        <taxon>Agrilinae</taxon>
        <taxon>Agrilus</taxon>
    </lineage>
</organism>
<dbReference type="CDD" id="cd11056">
    <property type="entry name" value="CYP6-like"/>
    <property type="match status" value="1"/>
</dbReference>
<dbReference type="KEGG" id="apln:108734376"/>
<dbReference type="Pfam" id="PF00067">
    <property type="entry name" value="p450"/>
    <property type="match status" value="1"/>
</dbReference>
<keyword evidence="12 15" id="KW-0472">Membrane</keyword>
<comment type="similarity">
    <text evidence="4 14">Belongs to the cytochrome P450 family.</text>
</comment>
<feature type="transmembrane region" description="Helical" evidence="15">
    <location>
        <begin position="6"/>
        <end position="25"/>
    </location>
</feature>
<evidence type="ECO:0000313" key="18">
    <source>
        <dbReference type="RefSeq" id="XP_025835518.1"/>
    </source>
</evidence>
<dbReference type="GO" id="GO:0005506">
    <property type="term" value="F:iron ion binding"/>
    <property type="evidence" value="ECO:0007669"/>
    <property type="project" value="InterPro"/>
</dbReference>
<dbReference type="PROSITE" id="PS00086">
    <property type="entry name" value="CYTOCHROME_P450"/>
    <property type="match status" value="1"/>
</dbReference>
<keyword evidence="6 13" id="KW-0479">Metal-binding</keyword>
<accession>A0A1W4WLU0</accession>
<evidence type="ECO:0000256" key="4">
    <source>
        <dbReference type="ARBA" id="ARBA00010617"/>
    </source>
</evidence>
<gene>
    <name evidence="17" type="primary">LOC108734376</name>
    <name evidence="18" type="synonym">LOC112906094</name>
</gene>
<protein>
    <submittedName>
        <fullName evidence="17 18">Probable cytochrome P450 6a14</fullName>
    </submittedName>
</protein>
<evidence type="ECO:0000256" key="13">
    <source>
        <dbReference type="PIRSR" id="PIRSR602401-1"/>
    </source>
</evidence>
<dbReference type="GO" id="GO:0016705">
    <property type="term" value="F:oxidoreductase activity, acting on paired donors, with incorporation or reduction of molecular oxygen"/>
    <property type="evidence" value="ECO:0007669"/>
    <property type="project" value="InterPro"/>
</dbReference>
<evidence type="ECO:0000256" key="9">
    <source>
        <dbReference type="ARBA" id="ARBA00023002"/>
    </source>
</evidence>
<evidence type="ECO:0000256" key="8">
    <source>
        <dbReference type="ARBA" id="ARBA00022848"/>
    </source>
</evidence>
<dbReference type="RefSeq" id="XP_025835518.1">
    <property type="nucleotide sequence ID" value="XM_025979733.1"/>
</dbReference>
<dbReference type="PRINTS" id="PR00463">
    <property type="entry name" value="EP450I"/>
</dbReference>
<evidence type="ECO:0000256" key="3">
    <source>
        <dbReference type="ARBA" id="ARBA00004406"/>
    </source>
</evidence>
<keyword evidence="11 14" id="KW-0503">Monooxygenase</keyword>
<keyword evidence="7" id="KW-0256">Endoplasmic reticulum</keyword>
<feature type="binding site" description="axial binding residue" evidence="13">
    <location>
        <position position="460"/>
    </location>
    <ligand>
        <name>heme</name>
        <dbReference type="ChEBI" id="CHEBI:30413"/>
    </ligand>
    <ligandPart>
        <name>Fe</name>
        <dbReference type="ChEBI" id="CHEBI:18248"/>
    </ligandPart>
</feature>
<dbReference type="GO" id="GO:0005789">
    <property type="term" value="C:endoplasmic reticulum membrane"/>
    <property type="evidence" value="ECO:0007669"/>
    <property type="project" value="UniProtKB-SubCell"/>
</dbReference>
<evidence type="ECO:0000313" key="16">
    <source>
        <dbReference type="Proteomes" id="UP000192223"/>
    </source>
</evidence>
<keyword evidence="9 14" id="KW-0560">Oxidoreductase</keyword>
<evidence type="ECO:0000256" key="1">
    <source>
        <dbReference type="ARBA" id="ARBA00001971"/>
    </source>
</evidence>
<dbReference type="SUPFAM" id="SSF48264">
    <property type="entry name" value="Cytochrome P450"/>
    <property type="match status" value="1"/>
</dbReference>
<evidence type="ECO:0000256" key="2">
    <source>
        <dbReference type="ARBA" id="ARBA00004174"/>
    </source>
</evidence>
<keyword evidence="16" id="KW-1185">Reference proteome</keyword>
<comment type="subcellular location">
    <subcellularLocation>
        <location evidence="3">Endoplasmic reticulum membrane</location>
        <topology evidence="3">Peripheral membrane protein</topology>
    </subcellularLocation>
    <subcellularLocation>
        <location evidence="2">Microsome membrane</location>
        <topology evidence="2">Peripheral membrane protein</topology>
    </subcellularLocation>
</comment>
<dbReference type="InterPro" id="IPR036396">
    <property type="entry name" value="Cyt_P450_sf"/>
</dbReference>
<keyword evidence="8" id="KW-0492">Microsome</keyword>